<proteinExistence type="predicted"/>
<organism evidence="1">
    <name type="scientific">Siphoviridae sp. ctksc2</name>
    <dbReference type="NCBI Taxonomy" id="2825645"/>
    <lineage>
        <taxon>Viruses</taxon>
        <taxon>Duplodnaviria</taxon>
        <taxon>Heunggongvirae</taxon>
        <taxon>Uroviricota</taxon>
        <taxon>Caudoviricetes</taxon>
    </lineage>
</organism>
<reference evidence="1" key="1">
    <citation type="journal article" date="2021" name="Proc. Natl. Acad. Sci. U.S.A.">
        <title>A Catalog of Tens of Thousands of Viruses from Human Metagenomes Reveals Hidden Associations with Chronic Diseases.</title>
        <authorList>
            <person name="Tisza M.J."/>
            <person name="Buck C.B."/>
        </authorList>
    </citation>
    <scope>NUCLEOTIDE SEQUENCE</scope>
    <source>
        <strain evidence="1">Ctksc2</strain>
    </source>
</reference>
<accession>A0A8S5URV5</accession>
<evidence type="ECO:0000313" key="1">
    <source>
        <dbReference type="EMBL" id="DAF97207.1"/>
    </source>
</evidence>
<sequence>MTPWEVFAAGNDEIIPIRVIDFDADLIAEYLAPACPDSHKPGENARI</sequence>
<dbReference type="EMBL" id="BK016127">
    <property type="protein sequence ID" value="DAF97207.1"/>
    <property type="molecule type" value="Genomic_DNA"/>
</dbReference>
<name>A0A8S5URV5_9CAUD</name>
<protein>
    <submittedName>
        <fullName evidence="1">Uncharacterized protein</fullName>
    </submittedName>
</protein>